<evidence type="ECO:0000256" key="10">
    <source>
        <dbReference type="ARBA" id="ARBA00032873"/>
    </source>
</evidence>
<dbReference type="PROSITE" id="PS00723">
    <property type="entry name" value="POLYPRENYL_SYNTHASE_1"/>
    <property type="match status" value="1"/>
</dbReference>
<dbReference type="PANTHER" id="PTHR43281:SF1">
    <property type="entry name" value="FARNESYL DIPHOSPHATE SYNTHASE"/>
    <property type="match status" value="1"/>
</dbReference>
<dbReference type="InterPro" id="IPR008949">
    <property type="entry name" value="Isoprenoid_synthase_dom_sf"/>
</dbReference>
<evidence type="ECO:0000313" key="14">
    <source>
        <dbReference type="Proteomes" id="UP000019591"/>
    </source>
</evidence>
<evidence type="ECO:0000256" key="6">
    <source>
        <dbReference type="ARBA" id="ARBA00022723"/>
    </source>
</evidence>
<dbReference type="GO" id="GO:0005737">
    <property type="term" value="C:cytoplasm"/>
    <property type="evidence" value="ECO:0007669"/>
    <property type="project" value="UniProtKB-ARBA"/>
</dbReference>
<evidence type="ECO:0000256" key="8">
    <source>
        <dbReference type="ARBA" id="ARBA00023229"/>
    </source>
</evidence>
<evidence type="ECO:0000256" key="3">
    <source>
        <dbReference type="ARBA" id="ARBA00012439"/>
    </source>
</evidence>
<keyword evidence="7" id="KW-0460">Magnesium</keyword>
<accession>W8U6E6</accession>
<dbReference type="InterPro" id="IPR033749">
    <property type="entry name" value="Polyprenyl_synt_CS"/>
</dbReference>
<dbReference type="GO" id="GO:0016114">
    <property type="term" value="P:terpenoid biosynthetic process"/>
    <property type="evidence" value="ECO:0007669"/>
    <property type="project" value="UniProtKB-ARBA"/>
</dbReference>
<dbReference type="Proteomes" id="UP000019591">
    <property type="component" value="Chromosome"/>
</dbReference>
<comment type="cofactor">
    <cofactor evidence="1">
        <name>Mg(2+)</name>
        <dbReference type="ChEBI" id="CHEBI:18420"/>
    </cofactor>
</comment>
<evidence type="ECO:0000256" key="7">
    <source>
        <dbReference type="ARBA" id="ARBA00022842"/>
    </source>
</evidence>
<dbReference type="InterPro" id="IPR053378">
    <property type="entry name" value="Prenyl_diphosphate_synthase"/>
</dbReference>
<dbReference type="GO" id="GO:0004337">
    <property type="term" value="F:(2E,6E)-farnesyl diphosphate synthase activity"/>
    <property type="evidence" value="ECO:0007669"/>
    <property type="project" value="UniProtKB-EC"/>
</dbReference>
<protein>
    <recommendedName>
        <fullName evidence="4">Farnesyl diphosphate synthase</fullName>
        <ecNumber evidence="3">2.5.1.10</ecNumber>
    </recommendedName>
    <alternativeName>
        <fullName evidence="10">(2E,6E)-farnesyl diphosphate synthase</fullName>
    </alternativeName>
    <alternativeName>
        <fullName evidence="9">Geranyltranstransferase</fullName>
    </alternativeName>
</protein>
<evidence type="ECO:0000256" key="1">
    <source>
        <dbReference type="ARBA" id="ARBA00001946"/>
    </source>
</evidence>
<dbReference type="NCBIfam" id="NF045485">
    <property type="entry name" value="FPPsyn"/>
    <property type="match status" value="1"/>
</dbReference>
<dbReference type="EMBL" id="CP007452">
    <property type="protein sequence ID" value="AHM56496.1"/>
    <property type="molecule type" value="Genomic_DNA"/>
</dbReference>
<dbReference type="EC" id="2.5.1.10" evidence="3"/>
<evidence type="ECO:0000256" key="11">
    <source>
        <dbReference type="ARBA" id="ARBA00049399"/>
    </source>
</evidence>
<evidence type="ECO:0000313" key="13">
    <source>
        <dbReference type="EMBL" id="AHM56496.1"/>
    </source>
</evidence>
<reference evidence="13 14" key="1">
    <citation type="journal article" date="2014" name="Genome Announc.">
        <title>Complete Genome Sequence of Amino Acid-Utilizing Eubacterium acidaminophilum al-2 (DSM 3953).</title>
        <authorList>
            <person name="Poehlein A."/>
            <person name="Andreesen J.R."/>
            <person name="Daniel R."/>
        </authorList>
    </citation>
    <scope>NUCLEOTIDE SEQUENCE [LARGE SCALE GENOMIC DNA]</scope>
    <source>
        <strain evidence="13 14">DSM 3953</strain>
    </source>
</reference>
<keyword evidence="5 12" id="KW-0808">Transferase</keyword>
<sequence length="296" mass="32188">MDFKAELGKRHSFIEERLKIAIPDVHGPHGILFDSMKYSLAAGGKRLRPMLLLEACKISGGDIEMAIPFACATEMIHTYSLIHDDLPAMDDDDLRRGKPTNHKVFGEGIAVLAGDGLLSYAFETMLEASVKSGGDCMRCLKAVNEIAKGAGVFGMIAGQTADLESEGKKIDEATLEFIHMNKTAQLIIRPMRAGAILAGASEQALEAITEYAKNIGLGFQIVDDILDVVGDQEKLGKNIGSDVENEKSTYPSMYGLEESKRIAFEKIERAKGAIAFFGSKAAFLSDLADYITDREF</sequence>
<dbReference type="FunFam" id="1.10.600.10:FF:000001">
    <property type="entry name" value="Geranylgeranyl diphosphate synthase"/>
    <property type="match status" value="1"/>
</dbReference>
<evidence type="ECO:0000256" key="4">
    <source>
        <dbReference type="ARBA" id="ARBA00015100"/>
    </source>
</evidence>
<name>W8U6E6_PEPAC</name>
<dbReference type="AlphaFoldDB" id="W8U6E6"/>
<dbReference type="InterPro" id="IPR000092">
    <property type="entry name" value="Polyprenyl_synt"/>
</dbReference>
<evidence type="ECO:0000256" key="2">
    <source>
        <dbReference type="ARBA" id="ARBA00006706"/>
    </source>
</evidence>
<dbReference type="CDD" id="cd00685">
    <property type="entry name" value="Trans_IPPS_HT"/>
    <property type="match status" value="1"/>
</dbReference>
<dbReference type="SFLD" id="SFLDG01017">
    <property type="entry name" value="Polyprenyl_Transferase_Like"/>
    <property type="match status" value="1"/>
</dbReference>
<keyword evidence="6" id="KW-0479">Metal-binding</keyword>
<comment type="catalytic activity">
    <reaction evidence="11">
        <text>isopentenyl diphosphate + (2E)-geranyl diphosphate = (2E,6E)-farnesyl diphosphate + diphosphate</text>
        <dbReference type="Rhea" id="RHEA:19361"/>
        <dbReference type="ChEBI" id="CHEBI:33019"/>
        <dbReference type="ChEBI" id="CHEBI:58057"/>
        <dbReference type="ChEBI" id="CHEBI:128769"/>
        <dbReference type="ChEBI" id="CHEBI:175763"/>
        <dbReference type="EC" id="2.5.1.10"/>
    </reaction>
</comment>
<dbReference type="Pfam" id="PF00348">
    <property type="entry name" value="polyprenyl_synt"/>
    <property type="match status" value="1"/>
</dbReference>
<dbReference type="STRING" id="1286171.EAL2_c12010"/>
<dbReference type="GO" id="GO:0046872">
    <property type="term" value="F:metal ion binding"/>
    <property type="evidence" value="ECO:0007669"/>
    <property type="project" value="UniProtKB-KW"/>
</dbReference>
<comment type="similarity">
    <text evidence="2 12">Belongs to the FPP/GGPP synthase family.</text>
</comment>
<dbReference type="SFLD" id="SFLDS00005">
    <property type="entry name" value="Isoprenoid_Synthase_Type_I"/>
    <property type="match status" value="1"/>
</dbReference>
<organism evidence="13 14">
    <name type="scientific">Peptoclostridium acidaminophilum DSM 3953</name>
    <dbReference type="NCBI Taxonomy" id="1286171"/>
    <lineage>
        <taxon>Bacteria</taxon>
        <taxon>Bacillati</taxon>
        <taxon>Bacillota</taxon>
        <taxon>Clostridia</taxon>
        <taxon>Peptostreptococcales</taxon>
        <taxon>Peptoclostridiaceae</taxon>
        <taxon>Peptoclostridium</taxon>
    </lineage>
</organism>
<dbReference type="eggNOG" id="COG0142">
    <property type="taxonomic scope" value="Bacteria"/>
</dbReference>
<dbReference type="RefSeq" id="WP_025435494.1">
    <property type="nucleotide sequence ID" value="NZ_CP007452.1"/>
</dbReference>
<evidence type="ECO:0000256" key="12">
    <source>
        <dbReference type="RuleBase" id="RU004466"/>
    </source>
</evidence>
<dbReference type="PROSITE" id="PS00444">
    <property type="entry name" value="POLYPRENYL_SYNTHASE_2"/>
    <property type="match status" value="1"/>
</dbReference>
<proteinExistence type="inferred from homology"/>
<gene>
    <name evidence="13" type="primary">ispA</name>
    <name evidence="13" type="ORF">EAL2_c12010</name>
</gene>
<dbReference type="PANTHER" id="PTHR43281">
    <property type="entry name" value="FARNESYL DIPHOSPHATE SYNTHASE"/>
    <property type="match status" value="1"/>
</dbReference>
<evidence type="ECO:0000256" key="9">
    <source>
        <dbReference type="ARBA" id="ARBA00032380"/>
    </source>
</evidence>
<dbReference type="HOGENOM" id="CLU_014015_0_0_9"/>
<keyword evidence="14" id="KW-1185">Reference proteome</keyword>
<dbReference type="Gene3D" id="1.10.600.10">
    <property type="entry name" value="Farnesyl Diphosphate Synthase"/>
    <property type="match status" value="1"/>
</dbReference>
<dbReference type="PATRIC" id="fig|1286171.3.peg.1150"/>
<keyword evidence="8" id="KW-0414">Isoprene biosynthesis</keyword>
<dbReference type="KEGG" id="eac:EAL2_c12010"/>
<dbReference type="OrthoDB" id="9805316at2"/>
<evidence type="ECO:0000256" key="5">
    <source>
        <dbReference type="ARBA" id="ARBA00022679"/>
    </source>
</evidence>
<dbReference type="SUPFAM" id="SSF48576">
    <property type="entry name" value="Terpenoid synthases"/>
    <property type="match status" value="1"/>
</dbReference>